<dbReference type="AlphaFoldDB" id="A0A6I4WHL8"/>
<comment type="similarity">
    <text evidence="1">Belongs to the cytochrome P450 family.</text>
</comment>
<evidence type="ECO:0000256" key="2">
    <source>
        <dbReference type="SAM" id="MobiDB-lite"/>
    </source>
</evidence>
<keyword evidence="4" id="KW-1185">Reference proteome</keyword>
<dbReference type="Gene3D" id="1.10.630.10">
    <property type="entry name" value="Cytochrome P450"/>
    <property type="match status" value="2"/>
</dbReference>
<dbReference type="GO" id="GO:0005506">
    <property type="term" value="F:iron ion binding"/>
    <property type="evidence" value="ECO:0007669"/>
    <property type="project" value="InterPro"/>
</dbReference>
<dbReference type="Proteomes" id="UP000431901">
    <property type="component" value="Unassembled WGS sequence"/>
</dbReference>
<feature type="region of interest" description="Disordered" evidence="2">
    <location>
        <begin position="409"/>
        <end position="444"/>
    </location>
</feature>
<dbReference type="EMBL" id="WUTW01000014">
    <property type="protein sequence ID" value="MXQ68360.1"/>
    <property type="molecule type" value="Genomic_DNA"/>
</dbReference>
<dbReference type="GO" id="GO:0020037">
    <property type="term" value="F:heme binding"/>
    <property type="evidence" value="ECO:0007669"/>
    <property type="project" value="InterPro"/>
</dbReference>
<dbReference type="GO" id="GO:0016705">
    <property type="term" value="F:oxidoreductase activity, acting on paired donors, with incorporation or reduction of molecular oxygen"/>
    <property type="evidence" value="ECO:0007669"/>
    <property type="project" value="InterPro"/>
</dbReference>
<name>A0A6I4WHL8_9ACTN</name>
<dbReference type="OrthoDB" id="4133219at2"/>
<protein>
    <submittedName>
        <fullName evidence="3">Cytochrome</fullName>
    </submittedName>
</protein>
<evidence type="ECO:0000313" key="4">
    <source>
        <dbReference type="Proteomes" id="UP000431901"/>
    </source>
</evidence>
<accession>A0A6I4WHL8</accession>
<reference evidence="3 4" key="1">
    <citation type="submission" date="2019-12" db="EMBL/GenBank/DDBJ databases">
        <title>Nocardia macrotermitis sp. nov. and Nocardia aurantia sp. nov., isolated from the gut of the fungus growing-termite Macrotermes natalensis.</title>
        <authorList>
            <person name="Christine B."/>
            <person name="Rene B."/>
        </authorList>
    </citation>
    <scope>NUCLEOTIDE SEQUENCE [LARGE SCALE GENOMIC DNA]</scope>
    <source>
        <strain evidence="3 4">DSM 102126</strain>
    </source>
</reference>
<dbReference type="InterPro" id="IPR017972">
    <property type="entry name" value="Cyt_P450_CS"/>
</dbReference>
<dbReference type="GO" id="GO:0004497">
    <property type="term" value="F:monooxygenase activity"/>
    <property type="evidence" value="ECO:0007669"/>
    <property type="project" value="InterPro"/>
</dbReference>
<evidence type="ECO:0000256" key="1">
    <source>
        <dbReference type="ARBA" id="ARBA00010617"/>
    </source>
</evidence>
<evidence type="ECO:0000313" key="3">
    <source>
        <dbReference type="EMBL" id="MXQ68360.1"/>
    </source>
</evidence>
<feature type="compositionally biased region" description="Basic residues" evidence="2">
    <location>
        <begin position="430"/>
        <end position="444"/>
    </location>
</feature>
<dbReference type="PANTHER" id="PTHR46696">
    <property type="entry name" value="P450, PUTATIVE (EUROFUNG)-RELATED"/>
    <property type="match status" value="1"/>
</dbReference>
<dbReference type="RefSeq" id="WP_161106551.1">
    <property type="nucleotide sequence ID" value="NZ_JBHLYI010000027.1"/>
</dbReference>
<dbReference type="InterPro" id="IPR036396">
    <property type="entry name" value="Cyt_P450_sf"/>
</dbReference>
<organism evidence="3 4">
    <name type="scientific">Actinomadura rayongensis</name>
    <dbReference type="NCBI Taxonomy" id="1429076"/>
    <lineage>
        <taxon>Bacteria</taxon>
        <taxon>Bacillati</taxon>
        <taxon>Actinomycetota</taxon>
        <taxon>Actinomycetes</taxon>
        <taxon>Streptosporangiales</taxon>
        <taxon>Thermomonosporaceae</taxon>
        <taxon>Actinomadura</taxon>
    </lineage>
</organism>
<comment type="caution">
    <text evidence="3">The sequence shown here is derived from an EMBL/GenBank/DDBJ whole genome shotgun (WGS) entry which is preliminary data.</text>
</comment>
<proteinExistence type="inferred from homology"/>
<dbReference type="PANTHER" id="PTHR46696:SF1">
    <property type="entry name" value="CYTOCHROME P450 YJIB-RELATED"/>
    <property type="match status" value="1"/>
</dbReference>
<sequence>MEPLTPDEPAHPPLARLAVEPLLTGAGEARHTAFHDDLRARYGPVAPVDAGGVPAWLVLGYPQMLDVLRDARGVWSKDSAAWRERAGGVPADWPHAPHAAAGAALFADGAALDRLRAAWAAALAVLQDRKRPEARALERGVARDADELITALVRAHGGTGVADLANGYARPLALRATLRLLDLSDDLSTDLAAVLAEGPDAPEAAERVHAAVRERCAQEKRGMDLASVLHAADPTLTADELAAEAMLAVRWVGGHTGALICSTILEASGEGAGSAGGLLPEAVNRAALHAPPASYLTFRCPRSDVRLGRYRIAAGDPVLLSTAAAHADPSFAGGLPADAVHSSRAHLAWGAGPHACLGRDLATGLAVLAVERLAAALPVLRPAVPRDELEWRATPLVLAPRELPMRYEAAIDPGADADPGADDADPSPRPSRRRLRLPRWSRDG</sequence>
<dbReference type="SUPFAM" id="SSF48264">
    <property type="entry name" value="Cytochrome P450"/>
    <property type="match status" value="1"/>
</dbReference>
<gene>
    <name evidence="3" type="ORF">GQ466_30530</name>
</gene>
<dbReference type="PROSITE" id="PS00086">
    <property type="entry name" value="CYTOCHROME_P450"/>
    <property type="match status" value="1"/>
</dbReference>